<dbReference type="RefSeq" id="WP_207614925.1">
    <property type="nucleotide sequence ID" value="NZ_JAFNLL010000005.1"/>
</dbReference>
<protein>
    <submittedName>
        <fullName evidence="1">Uncharacterized protein</fullName>
    </submittedName>
</protein>
<keyword evidence="2" id="KW-1185">Reference proteome</keyword>
<dbReference type="EMBL" id="JAFNLL010000005">
    <property type="protein sequence ID" value="MBO1267098.1"/>
    <property type="molecule type" value="Genomic_DNA"/>
</dbReference>
<evidence type="ECO:0000313" key="2">
    <source>
        <dbReference type="Proteomes" id="UP000664164"/>
    </source>
</evidence>
<organism evidence="1 2">
    <name type="scientific">Arthrobacter cavernae</name>
    <dbReference type="NCBI Taxonomy" id="2817681"/>
    <lineage>
        <taxon>Bacteria</taxon>
        <taxon>Bacillati</taxon>
        <taxon>Actinomycetota</taxon>
        <taxon>Actinomycetes</taxon>
        <taxon>Micrococcales</taxon>
        <taxon>Micrococcaceae</taxon>
        <taxon>Arthrobacter</taxon>
    </lineage>
</organism>
<sequence>MSISSPFARAFILAGLAGIFLVIFMMIPQQAPASTPVPVLADAECQMRGLLPDPVCTPGVINPDVTQTNIHQTICVSGWTATIRPSTSYIQKIEQLQIVSYGYKNTNAIDYIMDHAISLQLGGNATNPVNLWPQLAAPSREDDQEENELRRQVCEDKITLIEAQRQEMQLKYNNGYRPHLSNIKL</sequence>
<reference evidence="1" key="1">
    <citation type="submission" date="2021-03" db="EMBL/GenBank/DDBJ databases">
        <title>A new species, PO-11, isolated from a karst cave deposit.</title>
        <authorList>
            <person name="Zhaoxiaoyong W."/>
        </authorList>
    </citation>
    <scope>NUCLEOTIDE SEQUENCE</scope>
    <source>
        <strain evidence="1">PO-11</strain>
    </source>
</reference>
<name>A0A939HGV6_9MICC</name>
<comment type="caution">
    <text evidence="1">The sequence shown here is derived from an EMBL/GenBank/DDBJ whole genome shotgun (WGS) entry which is preliminary data.</text>
</comment>
<proteinExistence type="predicted"/>
<gene>
    <name evidence="1" type="ORF">J1902_03735</name>
</gene>
<dbReference type="AlphaFoldDB" id="A0A939HGV6"/>
<dbReference type="Proteomes" id="UP000664164">
    <property type="component" value="Unassembled WGS sequence"/>
</dbReference>
<accession>A0A939HGV6</accession>
<evidence type="ECO:0000313" key="1">
    <source>
        <dbReference type="EMBL" id="MBO1267098.1"/>
    </source>
</evidence>